<dbReference type="AlphaFoldDB" id="A0A2U1KZK6"/>
<dbReference type="STRING" id="35608.A0A2U1KZK6"/>
<protein>
    <recommendedName>
        <fullName evidence="4">Transmembrane protein</fullName>
    </recommendedName>
</protein>
<keyword evidence="1" id="KW-0472">Membrane</keyword>
<evidence type="ECO:0000256" key="1">
    <source>
        <dbReference type="SAM" id="Phobius"/>
    </source>
</evidence>
<comment type="caution">
    <text evidence="2">The sequence shown here is derived from an EMBL/GenBank/DDBJ whole genome shotgun (WGS) entry which is preliminary data.</text>
</comment>
<gene>
    <name evidence="2" type="ORF">CTI12_AA441860</name>
</gene>
<evidence type="ECO:0000313" key="2">
    <source>
        <dbReference type="EMBL" id="PWA42144.1"/>
    </source>
</evidence>
<dbReference type="PANTHER" id="PTHR35297:SF2">
    <property type="entry name" value="PROTEIN, PUTATIVE-RELATED"/>
    <property type="match status" value="1"/>
</dbReference>
<sequence length="145" mass="16493">MHRQSLGSPASKLHINNTILFTGAITTDTLNSEKSPSSSSSSSTIDDVQHKLQKPYQQKLTISFSPTSLIHLIPILTFLCFLILYLSSHDPSRTDLAQFNGFTAFASKNIVIDDTVEKNDVLEIRSMRNLQQEERRRFRHRKFGQ</sequence>
<keyword evidence="1" id="KW-0812">Transmembrane</keyword>
<keyword evidence="1" id="KW-1133">Transmembrane helix</keyword>
<proteinExistence type="predicted"/>
<reference evidence="2 3" key="1">
    <citation type="journal article" date="2018" name="Mol. Plant">
        <title>The genome of Artemisia annua provides insight into the evolution of Asteraceae family and artemisinin biosynthesis.</title>
        <authorList>
            <person name="Shen Q."/>
            <person name="Zhang L."/>
            <person name="Liao Z."/>
            <person name="Wang S."/>
            <person name="Yan T."/>
            <person name="Shi P."/>
            <person name="Liu M."/>
            <person name="Fu X."/>
            <person name="Pan Q."/>
            <person name="Wang Y."/>
            <person name="Lv Z."/>
            <person name="Lu X."/>
            <person name="Zhang F."/>
            <person name="Jiang W."/>
            <person name="Ma Y."/>
            <person name="Chen M."/>
            <person name="Hao X."/>
            <person name="Li L."/>
            <person name="Tang Y."/>
            <person name="Lv G."/>
            <person name="Zhou Y."/>
            <person name="Sun X."/>
            <person name="Brodelius P.E."/>
            <person name="Rose J.K.C."/>
            <person name="Tang K."/>
        </authorList>
    </citation>
    <scope>NUCLEOTIDE SEQUENCE [LARGE SCALE GENOMIC DNA]</scope>
    <source>
        <strain evidence="3">cv. Huhao1</strain>
        <tissue evidence="2">Leaf</tissue>
    </source>
</reference>
<keyword evidence="3" id="KW-1185">Reference proteome</keyword>
<dbReference type="OrthoDB" id="783427at2759"/>
<dbReference type="PANTHER" id="PTHR35297">
    <property type="entry name" value="PROTEIN, PUTATIVE-RELATED"/>
    <property type="match status" value="1"/>
</dbReference>
<dbReference type="Proteomes" id="UP000245207">
    <property type="component" value="Unassembled WGS sequence"/>
</dbReference>
<evidence type="ECO:0008006" key="4">
    <source>
        <dbReference type="Google" id="ProtNLM"/>
    </source>
</evidence>
<accession>A0A2U1KZK6</accession>
<organism evidence="2 3">
    <name type="scientific">Artemisia annua</name>
    <name type="common">Sweet wormwood</name>
    <dbReference type="NCBI Taxonomy" id="35608"/>
    <lineage>
        <taxon>Eukaryota</taxon>
        <taxon>Viridiplantae</taxon>
        <taxon>Streptophyta</taxon>
        <taxon>Embryophyta</taxon>
        <taxon>Tracheophyta</taxon>
        <taxon>Spermatophyta</taxon>
        <taxon>Magnoliopsida</taxon>
        <taxon>eudicotyledons</taxon>
        <taxon>Gunneridae</taxon>
        <taxon>Pentapetalae</taxon>
        <taxon>asterids</taxon>
        <taxon>campanulids</taxon>
        <taxon>Asterales</taxon>
        <taxon>Asteraceae</taxon>
        <taxon>Asteroideae</taxon>
        <taxon>Anthemideae</taxon>
        <taxon>Artemisiinae</taxon>
        <taxon>Artemisia</taxon>
    </lineage>
</organism>
<evidence type="ECO:0000313" key="3">
    <source>
        <dbReference type="Proteomes" id="UP000245207"/>
    </source>
</evidence>
<feature type="transmembrane region" description="Helical" evidence="1">
    <location>
        <begin position="69"/>
        <end position="86"/>
    </location>
</feature>
<dbReference type="EMBL" id="PKPP01012592">
    <property type="protein sequence ID" value="PWA42144.1"/>
    <property type="molecule type" value="Genomic_DNA"/>
</dbReference>
<name>A0A2U1KZK6_ARTAN</name>